<feature type="compositionally biased region" description="Low complexity" evidence="2">
    <location>
        <begin position="1476"/>
        <end position="1492"/>
    </location>
</feature>
<feature type="region of interest" description="Disordered" evidence="2">
    <location>
        <begin position="1156"/>
        <end position="1515"/>
    </location>
</feature>
<sequence length="1767" mass="194256">MFQLRYLLVLLFTLKTDRVGAPARPASELQPCNTFDGTCQATSPCREKRRCSGVSPVRRSRRKEEGVLDIYLSTVTWGSSAKGSSDVDFHVAVGRQTLASLRRKTAKALKDAKKILTRGPNMSVTSWFLVSSSGTRHRLPREMIFVGREDCELMLQSRSVDKQHAVINYDPNTDEHMVKDLGSLNGTFVNDLRIPDQTYITLKLSDVIRFGYDILFYTCLCTLTPPAHAHVYILEKSQHRVPEEALKHEKYTSQLQLGIKALEAKVKEKQQLHSSEKSKDSLCNVKLQDRAERRSQPVTAATDSPISRPTPLYGQPSWWGEDEDPANKKQSKDEKLPEQESSEPGKDVAKYEVNGSLTDSQSKTIFSYRREPSYFEIPTKEFQQRPVKKAESQVHEIPTKDIPDPTQCVLSTSTPPVVQSHASFTIEFDECTPGKMKIKDHVTKFSFRQQRKVPSTDVVTTPNEVMSAESKVADWLVQSNASMMRGRSQAEDMYSTNNNPTLLKTTKANHHEDGTHSDSRDIATNGNECPQPLRTSPPQRFAPCDSEEPVSFSPPEFQSLSGLGKSEPHQAFVIEFFDDNPRKKRSQSFTNNTAPPEPSGLRVQLEKTRKSSSPSGEKVPSSASTSPPTQRYTVPLKGPASTGPQRAGSLRREKTEDRISTSFSSRSSSSVSVRPFSSVGRRSKLAQEFTAEFLKQTKQAPSASWEKNTSSPPTVTKTAAVLVQQSSPPPSNTLTHQPQTSSPIHKHVPLKAPVMPQSQSVEENSPFVGSRNEEDDSLSDAGTYTIEADVQDKELEEARSKIDQVFGVVENAENTNHSEAETSSAFKPVIDQGREQHRQSSCGEVRPAPEQGQGLVKVHPAGAVIQGGPKWMSCWASLADSYTESSPSFGLFDIPSQMELSGGAHGTIIHKATLSQSRDGISSNSSTAERTPPQVAAGEENDIPTPSIHVHYDLHSTFDVEENSLVAPRSQDGVHRLSAQDDVEPDSLSDASKSDDGSVLEQRRRPLSDSGKTKNEEKPRPAAKATSFYIGSDRPVSKPEREGLKSSTSETEIKHVSKTFSTATLTKQRANQDSGRVKPSPSAPVLGQGPESKESTVSSLIRQESFTKERPSNARLPNISSQPAQKDLNPDLFQGLSKQDTHSYLKETEDVLAALEAKLQAGQTETTPSPTMDSPSGESDVDTSSTVSQHSNRTKPSMLTKKPSVHGLPRERSSSSITSQDSNQQSTISEKHRFQGTDSNNKTEFVRRPVGLRHSVSKCGSTDLSDDPQSLPFSDQESNNRKKYTVPLQKEDGKNSRVSQALNRANSLSAPRATRASKLRRARLGEASDNEGTETDRLPQEGVNVSAKQPQETKKLSRLDMLAMPRKRTSSFNTPSDTEASSTPQWSGKSGGFSNRSTELGSSSVRRASAPGPKPGERPQKPALNKLPVNRGRSSSAKYASSTASSRRRQKGSDYTSTSDEEYDSNQSTPKHKRSQPSSASQSPRSQPRSQPVVALRPKPQTRDSEDENHERDTFHNWSHSAEIARLSQDLAKDLAILAREIHDVAGDGEPQNPSVESSVPVSTVTAHEQLVQCIPEAGLNYQRVAPSLASMSKPNMSSGDQGQNFSYQAPSKDQVNVDNLMLNPVSQIIMAIRENTEQLAEKMKVLFQDRMDIWEEIEAKASSDSDVPVVQTSNKEITTILKELRRVQRQLEVINTVIEPSGPPQVSKASASAMSSSSGARPSKSLSVRDWRTVHSVSRRGGGPRPGEGVRRAAVTPNDLREGYLV</sequence>
<dbReference type="Proteomes" id="UP001187415">
    <property type="component" value="Unassembled WGS sequence"/>
</dbReference>
<dbReference type="SUPFAM" id="SSF49879">
    <property type="entry name" value="SMAD/FHA domain"/>
    <property type="match status" value="1"/>
</dbReference>
<feature type="compositionally biased region" description="Basic and acidic residues" evidence="2">
    <location>
        <begin position="509"/>
        <end position="521"/>
    </location>
</feature>
<protein>
    <recommendedName>
        <fullName evidence="4">FHA domain-containing protein</fullName>
    </recommendedName>
</protein>
<dbReference type="PANTHER" id="PTHR15715:SF18">
    <property type="entry name" value="CENTROSOMAL PROTEIN OF 170 KDA PROTEIN B"/>
    <property type="match status" value="1"/>
</dbReference>
<feature type="compositionally biased region" description="Polar residues" evidence="2">
    <location>
        <begin position="1370"/>
        <end position="1406"/>
    </location>
</feature>
<feature type="signal peptide" evidence="3">
    <location>
        <begin position="1"/>
        <end position="22"/>
    </location>
</feature>
<dbReference type="Pfam" id="PF00498">
    <property type="entry name" value="FHA"/>
    <property type="match status" value="1"/>
</dbReference>
<feature type="compositionally biased region" description="Polar residues" evidence="2">
    <location>
        <begin position="1296"/>
        <end position="1309"/>
    </location>
</feature>
<feature type="compositionally biased region" description="Polar residues" evidence="2">
    <location>
        <begin position="732"/>
        <end position="743"/>
    </location>
</feature>
<feature type="region of interest" description="Disordered" evidence="2">
    <location>
        <begin position="1700"/>
        <end position="1767"/>
    </location>
</feature>
<keyword evidence="6" id="KW-1185">Reference proteome</keyword>
<feature type="compositionally biased region" description="Basic and acidic residues" evidence="2">
    <location>
        <begin position="270"/>
        <end position="280"/>
    </location>
</feature>
<feature type="compositionally biased region" description="Polar residues" evidence="2">
    <location>
        <begin position="1095"/>
        <end position="1104"/>
    </location>
</feature>
<dbReference type="InterPro" id="IPR051176">
    <property type="entry name" value="Cent_Immune-Sig_Mod"/>
</dbReference>
<dbReference type="PANTHER" id="PTHR15715">
    <property type="entry name" value="CENTROSOMAL PROTEIN OF 170 KDA"/>
    <property type="match status" value="1"/>
</dbReference>
<feature type="compositionally biased region" description="Low complexity" evidence="2">
    <location>
        <begin position="1708"/>
        <end position="1727"/>
    </location>
</feature>
<organism evidence="5 6">
    <name type="scientific">Channa striata</name>
    <name type="common">Snakehead murrel</name>
    <name type="synonym">Ophicephalus striatus</name>
    <dbReference type="NCBI Taxonomy" id="64152"/>
    <lineage>
        <taxon>Eukaryota</taxon>
        <taxon>Metazoa</taxon>
        <taxon>Chordata</taxon>
        <taxon>Craniata</taxon>
        <taxon>Vertebrata</taxon>
        <taxon>Euteleostomi</taxon>
        <taxon>Actinopterygii</taxon>
        <taxon>Neopterygii</taxon>
        <taxon>Teleostei</taxon>
        <taxon>Neoteleostei</taxon>
        <taxon>Acanthomorphata</taxon>
        <taxon>Anabantaria</taxon>
        <taxon>Anabantiformes</taxon>
        <taxon>Channoidei</taxon>
        <taxon>Channidae</taxon>
        <taxon>Channa</taxon>
    </lineage>
</organism>
<dbReference type="InterPro" id="IPR029300">
    <property type="entry name" value="CEP170_C"/>
</dbReference>
<feature type="compositionally biased region" description="Basic and acidic residues" evidence="2">
    <location>
        <begin position="325"/>
        <end position="350"/>
    </location>
</feature>
<dbReference type="InterPro" id="IPR008984">
    <property type="entry name" value="SMAD_FHA_dom_sf"/>
</dbReference>
<evidence type="ECO:0000256" key="3">
    <source>
        <dbReference type="SAM" id="SignalP"/>
    </source>
</evidence>
<keyword evidence="3" id="KW-0732">Signal</keyword>
<feature type="region of interest" description="Disordered" evidence="2">
    <location>
        <begin position="915"/>
        <end position="947"/>
    </location>
</feature>
<feature type="compositionally biased region" description="Low complexity" evidence="2">
    <location>
        <begin position="496"/>
        <end position="506"/>
    </location>
</feature>
<name>A0AA88LYD6_CHASR</name>
<feature type="compositionally biased region" description="Polar residues" evidence="2">
    <location>
        <begin position="1161"/>
        <end position="1197"/>
    </location>
</feature>
<evidence type="ECO:0000256" key="2">
    <source>
        <dbReference type="SAM" id="MobiDB-lite"/>
    </source>
</evidence>
<feature type="region of interest" description="Disordered" evidence="2">
    <location>
        <begin position="832"/>
        <end position="851"/>
    </location>
</feature>
<feature type="domain" description="FHA" evidence="4">
    <location>
        <begin position="144"/>
        <end position="194"/>
    </location>
</feature>
<feature type="compositionally biased region" description="Polar residues" evidence="2">
    <location>
        <begin position="522"/>
        <end position="538"/>
    </location>
</feature>
<feature type="compositionally biased region" description="Low complexity" evidence="2">
    <location>
        <begin position="660"/>
        <end position="680"/>
    </location>
</feature>
<evidence type="ECO:0000313" key="6">
    <source>
        <dbReference type="Proteomes" id="UP001187415"/>
    </source>
</evidence>
<feature type="region of interest" description="Disordered" evidence="2">
    <location>
        <begin position="969"/>
        <end position="1141"/>
    </location>
</feature>
<proteinExistence type="inferred from homology"/>
<dbReference type="Gene3D" id="2.60.200.20">
    <property type="match status" value="1"/>
</dbReference>
<feature type="region of interest" description="Disordered" evidence="2">
    <location>
        <begin position="270"/>
        <end position="354"/>
    </location>
</feature>
<feature type="compositionally biased region" description="Polar residues" evidence="2">
    <location>
        <begin position="296"/>
        <end position="307"/>
    </location>
</feature>
<feature type="compositionally biased region" description="Basic and acidic residues" evidence="2">
    <location>
        <begin position="1501"/>
        <end position="1515"/>
    </location>
</feature>
<feature type="compositionally biased region" description="Polar residues" evidence="2">
    <location>
        <begin position="915"/>
        <end position="929"/>
    </location>
</feature>
<feature type="compositionally biased region" description="Polar residues" evidence="2">
    <location>
        <begin position="1058"/>
        <end position="1074"/>
    </location>
</feature>
<dbReference type="SMART" id="SM00240">
    <property type="entry name" value="FHA"/>
    <property type="match status" value="1"/>
</dbReference>
<dbReference type="PROSITE" id="PS50006">
    <property type="entry name" value="FHA_DOMAIN"/>
    <property type="match status" value="1"/>
</dbReference>
<feature type="compositionally biased region" description="Polar residues" evidence="2">
    <location>
        <begin position="1258"/>
        <end position="1277"/>
    </location>
</feature>
<comment type="similarity">
    <text evidence="1">Belongs to the CEP170 family.</text>
</comment>
<feature type="compositionally biased region" description="Low complexity" evidence="2">
    <location>
        <begin position="611"/>
        <end position="624"/>
    </location>
</feature>
<feature type="compositionally biased region" description="Polar residues" evidence="2">
    <location>
        <begin position="696"/>
        <end position="717"/>
    </location>
</feature>
<dbReference type="Pfam" id="PF15308">
    <property type="entry name" value="CEP170_C"/>
    <property type="match status" value="1"/>
</dbReference>
<feature type="region of interest" description="Disordered" evidence="2">
    <location>
        <begin position="484"/>
        <end position="682"/>
    </location>
</feature>
<feature type="compositionally biased region" description="Low complexity" evidence="2">
    <location>
        <begin position="1431"/>
        <end position="1445"/>
    </location>
</feature>
<feature type="compositionally biased region" description="Basic and acidic residues" evidence="2">
    <location>
        <begin position="650"/>
        <end position="659"/>
    </location>
</feature>
<evidence type="ECO:0000313" key="5">
    <source>
        <dbReference type="EMBL" id="KAK2826205.1"/>
    </source>
</evidence>
<feature type="compositionally biased region" description="Basic and acidic residues" evidence="2">
    <location>
        <begin position="1035"/>
        <end position="1044"/>
    </location>
</feature>
<evidence type="ECO:0000259" key="4">
    <source>
        <dbReference type="PROSITE" id="PS50006"/>
    </source>
</evidence>
<reference evidence="5" key="1">
    <citation type="submission" date="2023-07" db="EMBL/GenBank/DDBJ databases">
        <title>Chromosome-level Genome Assembly of Striped Snakehead (Channa striata).</title>
        <authorList>
            <person name="Liu H."/>
        </authorList>
    </citation>
    <scope>NUCLEOTIDE SEQUENCE</scope>
    <source>
        <strain evidence="5">Gz</strain>
        <tissue evidence="5">Muscle</tissue>
    </source>
</reference>
<feature type="compositionally biased region" description="Basic and acidic residues" evidence="2">
    <location>
        <begin position="992"/>
        <end position="1020"/>
    </location>
</feature>
<gene>
    <name evidence="5" type="ORF">Q5P01_020419</name>
</gene>
<accession>A0AA88LYD6</accession>
<dbReference type="EMBL" id="JAUPFM010000016">
    <property type="protein sequence ID" value="KAK2826205.1"/>
    <property type="molecule type" value="Genomic_DNA"/>
</dbReference>
<feature type="compositionally biased region" description="Basic and acidic residues" evidence="2">
    <location>
        <begin position="381"/>
        <end position="403"/>
    </location>
</feature>
<feature type="region of interest" description="Disordered" evidence="2">
    <location>
        <begin position="381"/>
        <end position="407"/>
    </location>
</feature>
<evidence type="ECO:0000256" key="1">
    <source>
        <dbReference type="ARBA" id="ARBA00010436"/>
    </source>
</evidence>
<dbReference type="InterPro" id="IPR000253">
    <property type="entry name" value="FHA_dom"/>
</dbReference>
<feature type="chain" id="PRO_5041671703" description="FHA domain-containing protein" evidence="3">
    <location>
        <begin position="23"/>
        <end position="1767"/>
    </location>
</feature>
<comment type="caution">
    <text evidence="5">The sequence shown here is derived from an EMBL/GenBank/DDBJ whole genome shotgun (WGS) entry which is preliminary data.</text>
</comment>
<feature type="region of interest" description="Disordered" evidence="2">
    <location>
        <begin position="694"/>
        <end position="789"/>
    </location>
</feature>
<feature type="compositionally biased region" description="Low complexity" evidence="2">
    <location>
        <begin position="1214"/>
        <end position="1228"/>
    </location>
</feature>